<feature type="region of interest" description="Disordered" evidence="1">
    <location>
        <begin position="114"/>
        <end position="232"/>
    </location>
</feature>
<keyword evidence="3" id="KW-1185">Reference proteome</keyword>
<dbReference type="Proteomes" id="UP000235145">
    <property type="component" value="Unassembled WGS sequence"/>
</dbReference>
<evidence type="ECO:0000313" key="2">
    <source>
        <dbReference type="EMBL" id="KAJ0213930.1"/>
    </source>
</evidence>
<sequence length="366" mass="41808">MENEGIKNDGDKNQKKRKMERTMKMTMMKRKKMMMLEKQIIMKRLFNKLKNENMLDKFVDNFVDNVLGIGFSSLNSQEDEIWNDPEMKTILDNIDIDSPMTRSKTNTLISQVIQEKGKSDGVHELGKEVEKTKGDDTGKENSEHRNKRGAKAKNTKDGGAEKQIEIENGNAEDRGKKKSENENNKGEKADKTKGNEGDTHPSFSLGLSQDSDQTSSKKFNEYSQKKTTYKKRIKDDHQKVVIRLANKNVLNPKPISAAIPTEVGPSEHDLDEPREKKLADAFKSPFKCKIIDTKPKLTHHENVVVQTKYGQITARAIMESLYASTKIFGEVLDTWTAYLTSTLSDERKYENFKENFHDSTNGYKKS</sequence>
<reference evidence="2 3" key="1">
    <citation type="journal article" date="2017" name="Nat. Commun.">
        <title>Genome assembly with in vitro proximity ligation data and whole-genome triplication in lettuce.</title>
        <authorList>
            <person name="Reyes-Chin-Wo S."/>
            <person name="Wang Z."/>
            <person name="Yang X."/>
            <person name="Kozik A."/>
            <person name="Arikit S."/>
            <person name="Song C."/>
            <person name="Xia L."/>
            <person name="Froenicke L."/>
            <person name="Lavelle D.O."/>
            <person name="Truco M.J."/>
            <person name="Xia R."/>
            <person name="Zhu S."/>
            <person name="Xu C."/>
            <person name="Xu H."/>
            <person name="Xu X."/>
            <person name="Cox K."/>
            <person name="Korf I."/>
            <person name="Meyers B.C."/>
            <person name="Michelmore R.W."/>
        </authorList>
    </citation>
    <scope>NUCLEOTIDE SEQUENCE [LARGE SCALE GENOMIC DNA]</scope>
    <source>
        <strain evidence="3">cv. Salinas</strain>
        <tissue evidence="2">Seedlings</tissue>
    </source>
</reference>
<comment type="caution">
    <text evidence="2">The sequence shown here is derived from an EMBL/GenBank/DDBJ whole genome shotgun (WGS) entry which is preliminary data.</text>
</comment>
<feature type="compositionally biased region" description="Basic and acidic residues" evidence="1">
    <location>
        <begin position="154"/>
        <end position="199"/>
    </location>
</feature>
<dbReference type="AlphaFoldDB" id="A0A9R1W088"/>
<gene>
    <name evidence="2" type="ORF">LSAT_V11C400204050</name>
</gene>
<proteinExistence type="predicted"/>
<feature type="compositionally biased region" description="Polar residues" evidence="1">
    <location>
        <begin position="201"/>
        <end position="217"/>
    </location>
</feature>
<dbReference type="EMBL" id="NBSK02000004">
    <property type="protein sequence ID" value="KAJ0213930.1"/>
    <property type="molecule type" value="Genomic_DNA"/>
</dbReference>
<evidence type="ECO:0000256" key="1">
    <source>
        <dbReference type="SAM" id="MobiDB-lite"/>
    </source>
</evidence>
<protein>
    <submittedName>
        <fullName evidence="2">Uncharacterized protein</fullName>
    </submittedName>
</protein>
<accession>A0A9R1W088</accession>
<name>A0A9R1W088_LACSA</name>
<evidence type="ECO:0000313" key="3">
    <source>
        <dbReference type="Proteomes" id="UP000235145"/>
    </source>
</evidence>
<organism evidence="2 3">
    <name type="scientific">Lactuca sativa</name>
    <name type="common">Garden lettuce</name>
    <dbReference type="NCBI Taxonomy" id="4236"/>
    <lineage>
        <taxon>Eukaryota</taxon>
        <taxon>Viridiplantae</taxon>
        <taxon>Streptophyta</taxon>
        <taxon>Embryophyta</taxon>
        <taxon>Tracheophyta</taxon>
        <taxon>Spermatophyta</taxon>
        <taxon>Magnoliopsida</taxon>
        <taxon>eudicotyledons</taxon>
        <taxon>Gunneridae</taxon>
        <taxon>Pentapetalae</taxon>
        <taxon>asterids</taxon>
        <taxon>campanulids</taxon>
        <taxon>Asterales</taxon>
        <taxon>Asteraceae</taxon>
        <taxon>Cichorioideae</taxon>
        <taxon>Cichorieae</taxon>
        <taxon>Lactucinae</taxon>
        <taxon>Lactuca</taxon>
    </lineage>
</organism>
<feature type="compositionally biased region" description="Basic and acidic residues" evidence="1">
    <location>
        <begin position="115"/>
        <end position="144"/>
    </location>
</feature>